<dbReference type="InterPro" id="IPR036890">
    <property type="entry name" value="HATPase_C_sf"/>
</dbReference>
<dbReference type="Pfam" id="PF02518">
    <property type="entry name" value="HATPase_c"/>
    <property type="match status" value="1"/>
</dbReference>
<comment type="cofactor">
    <cofactor evidence="2">
        <name>[4Fe-4S] cluster</name>
        <dbReference type="ChEBI" id="CHEBI:49883"/>
    </cofactor>
</comment>
<dbReference type="Pfam" id="PF07730">
    <property type="entry name" value="HisKA_3"/>
    <property type="match status" value="1"/>
</dbReference>
<evidence type="ECO:0000256" key="13">
    <source>
        <dbReference type="ARBA" id="ARBA00022840"/>
    </source>
</evidence>
<dbReference type="GO" id="GO:0000155">
    <property type="term" value="F:phosphorelay sensor kinase activity"/>
    <property type="evidence" value="ECO:0007669"/>
    <property type="project" value="InterPro"/>
</dbReference>
<keyword evidence="15" id="KW-0902">Two-component regulatory system</keyword>
<sequence>MNLDPDKFEDLKKAEYYHLLALTNTNLNYGDQAVRNFLESRQIYIENGLEEKVAETNLDLANLLLTMEGENRMYKSYLNEFASYSRKSKLPINFVKLYKSMGTADLFDGKFTTAMQHFRKALEYNRISRDSLLESTIRCNMAIVYSDIIELPESSAVCIAEAKRFRPKNDSGTLCNILINESSLYRSLGKYKIALDKLFEAKAVPLPKYERKTRLVILENISSLFDSIGNYEKALEYRNQYVKVNENLGEIGQTLYINNLINRLAVKERESENLRLKIATYSIAATLGGIIIISFITYKNITRKRKLAEQQKIIETQRLENKISEQELQHIDKMLETQEKERQRIADELHDDLGSMLATLKMNFQHLELREDLASAEKKWLERTDELIDQTYQKVRSISHLKNLGVAASEGLLQSVNRMAEKMSIPGSLQVNVIPFGLTNRLENTTEVTLFRIIMELCTNAMKYASASEINIYLNQHEDESLNILIEDNGKGFDVSEITRKDGIGLKNIEKKIEQLGGTFTIDSTPGSGTTLIIDLPI</sequence>
<keyword evidence="20" id="KW-0175">Coiled coil</keyword>
<keyword evidence="10" id="KW-0479">Metal-binding</keyword>
<dbReference type="PANTHER" id="PTHR24421">
    <property type="entry name" value="NITRATE/NITRITE SENSOR PROTEIN NARX-RELATED"/>
    <property type="match status" value="1"/>
</dbReference>
<keyword evidence="16" id="KW-0411">Iron-sulfur</keyword>
<reference evidence="23" key="1">
    <citation type="submission" date="2020-02" db="EMBL/GenBank/DDBJ databases">
        <title>Flavobacterium sp. genome.</title>
        <authorList>
            <person name="Jung H.S."/>
            <person name="Baek J.H."/>
            <person name="Jeon C.O."/>
        </authorList>
    </citation>
    <scope>NUCLEOTIDE SEQUENCE</scope>
    <source>
        <strain evidence="23">SE-s28</strain>
    </source>
</reference>
<dbReference type="Gene3D" id="1.20.5.1930">
    <property type="match status" value="1"/>
</dbReference>
<evidence type="ECO:0000256" key="5">
    <source>
        <dbReference type="ARBA" id="ARBA00017322"/>
    </source>
</evidence>
<evidence type="ECO:0000256" key="20">
    <source>
        <dbReference type="SAM" id="Coils"/>
    </source>
</evidence>
<evidence type="ECO:0000256" key="18">
    <source>
        <dbReference type="ARBA" id="ARBA00030800"/>
    </source>
</evidence>
<evidence type="ECO:0000256" key="1">
    <source>
        <dbReference type="ARBA" id="ARBA00000085"/>
    </source>
</evidence>
<dbReference type="InterPro" id="IPR011712">
    <property type="entry name" value="Sig_transdc_His_kin_sub3_dim/P"/>
</dbReference>
<comment type="caution">
    <text evidence="23">The sequence shown here is derived from an EMBL/GenBank/DDBJ whole genome shotgun (WGS) entry which is preliminary data.</text>
</comment>
<dbReference type="RefSeq" id="WP_169528528.1">
    <property type="nucleotide sequence ID" value="NZ_JAAMPU010000108.1"/>
</dbReference>
<evidence type="ECO:0000256" key="9">
    <source>
        <dbReference type="ARBA" id="ARBA00022679"/>
    </source>
</evidence>
<dbReference type="InterPro" id="IPR019734">
    <property type="entry name" value="TPR_rpt"/>
</dbReference>
<comment type="function">
    <text evidence="17">Member of the two-component regulatory system NreB/NreC involved in the control of dissimilatory nitrate/nitrite reduction in response to oxygen. NreB functions as a direct oxygen sensor histidine kinase which is autophosphorylated, in the absence of oxygen, probably at the conserved histidine residue, and transfers its phosphate group probably to a conserved aspartate residue of NreC. NreB/NreC activates the expression of the nitrate (narGHJI) and nitrite (nir) reductase operons, as well as the putative nitrate transporter gene narT.</text>
</comment>
<evidence type="ECO:0000256" key="14">
    <source>
        <dbReference type="ARBA" id="ARBA00023004"/>
    </source>
</evidence>
<keyword evidence="6" id="KW-0004">4Fe-4S</keyword>
<evidence type="ECO:0000313" key="24">
    <source>
        <dbReference type="Proteomes" id="UP000712080"/>
    </source>
</evidence>
<evidence type="ECO:0000256" key="6">
    <source>
        <dbReference type="ARBA" id="ARBA00022485"/>
    </source>
</evidence>
<keyword evidence="7" id="KW-0963">Cytoplasm</keyword>
<evidence type="ECO:0000256" key="16">
    <source>
        <dbReference type="ARBA" id="ARBA00023014"/>
    </source>
</evidence>
<evidence type="ECO:0000256" key="21">
    <source>
        <dbReference type="SAM" id="Phobius"/>
    </source>
</evidence>
<dbReference type="SMART" id="SM00387">
    <property type="entry name" value="HATPase_c"/>
    <property type="match status" value="1"/>
</dbReference>
<accession>A0A972FWR5</accession>
<gene>
    <name evidence="23" type="ORF">G6047_15465</name>
</gene>
<evidence type="ECO:0000256" key="12">
    <source>
        <dbReference type="ARBA" id="ARBA00022777"/>
    </source>
</evidence>
<evidence type="ECO:0000259" key="22">
    <source>
        <dbReference type="PROSITE" id="PS50109"/>
    </source>
</evidence>
<keyword evidence="21" id="KW-0472">Membrane</keyword>
<name>A0A972FWR5_9FLAO</name>
<dbReference type="Gene3D" id="1.25.40.10">
    <property type="entry name" value="Tetratricopeptide repeat domain"/>
    <property type="match status" value="1"/>
</dbReference>
<dbReference type="GO" id="GO:0046983">
    <property type="term" value="F:protein dimerization activity"/>
    <property type="evidence" value="ECO:0007669"/>
    <property type="project" value="InterPro"/>
</dbReference>
<keyword evidence="9" id="KW-0808">Transferase</keyword>
<dbReference type="GO" id="GO:0005524">
    <property type="term" value="F:ATP binding"/>
    <property type="evidence" value="ECO:0007669"/>
    <property type="project" value="UniProtKB-KW"/>
</dbReference>
<proteinExistence type="predicted"/>
<dbReference type="GO" id="GO:0046872">
    <property type="term" value="F:metal ion binding"/>
    <property type="evidence" value="ECO:0007669"/>
    <property type="project" value="UniProtKB-KW"/>
</dbReference>
<evidence type="ECO:0000313" key="23">
    <source>
        <dbReference type="EMBL" id="NMH29437.1"/>
    </source>
</evidence>
<evidence type="ECO:0000256" key="19">
    <source>
        <dbReference type="PROSITE-ProRule" id="PRU00339"/>
    </source>
</evidence>
<organism evidence="23 24">
    <name type="scientific">Flavobacterium silvaticum</name>
    <dbReference type="NCBI Taxonomy" id="1852020"/>
    <lineage>
        <taxon>Bacteria</taxon>
        <taxon>Pseudomonadati</taxon>
        <taxon>Bacteroidota</taxon>
        <taxon>Flavobacteriia</taxon>
        <taxon>Flavobacteriales</taxon>
        <taxon>Flavobacteriaceae</taxon>
        <taxon>Flavobacterium</taxon>
    </lineage>
</organism>
<dbReference type="EMBL" id="JAAMPU010000108">
    <property type="protein sequence ID" value="NMH29437.1"/>
    <property type="molecule type" value="Genomic_DNA"/>
</dbReference>
<dbReference type="InterPro" id="IPR003594">
    <property type="entry name" value="HATPase_dom"/>
</dbReference>
<evidence type="ECO:0000256" key="8">
    <source>
        <dbReference type="ARBA" id="ARBA00022553"/>
    </source>
</evidence>
<keyword evidence="19" id="KW-0802">TPR repeat</keyword>
<keyword evidence="11" id="KW-0547">Nucleotide-binding</keyword>
<evidence type="ECO:0000256" key="17">
    <source>
        <dbReference type="ARBA" id="ARBA00024827"/>
    </source>
</evidence>
<dbReference type="SUPFAM" id="SSF55874">
    <property type="entry name" value="ATPase domain of HSP90 chaperone/DNA topoisomerase II/histidine kinase"/>
    <property type="match status" value="1"/>
</dbReference>
<dbReference type="CDD" id="cd16917">
    <property type="entry name" value="HATPase_UhpB-NarQ-NarX-like"/>
    <property type="match status" value="1"/>
</dbReference>
<dbReference type="InterPro" id="IPR004358">
    <property type="entry name" value="Sig_transdc_His_kin-like_C"/>
</dbReference>
<feature type="domain" description="Histidine kinase" evidence="22">
    <location>
        <begin position="344"/>
        <end position="538"/>
    </location>
</feature>
<dbReference type="PROSITE" id="PS50109">
    <property type="entry name" value="HIS_KIN"/>
    <property type="match status" value="1"/>
</dbReference>
<dbReference type="PANTHER" id="PTHR24421:SF10">
    <property type="entry name" value="NITRATE_NITRITE SENSOR PROTEIN NARQ"/>
    <property type="match status" value="1"/>
</dbReference>
<feature type="coiled-coil region" evidence="20">
    <location>
        <begin position="321"/>
        <end position="348"/>
    </location>
</feature>
<evidence type="ECO:0000256" key="2">
    <source>
        <dbReference type="ARBA" id="ARBA00001966"/>
    </source>
</evidence>
<dbReference type="PRINTS" id="PR00344">
    <property type="entry name" value="BCTRLSENSOR"/>
</dbReference>
<keyword evidence="14" id="KW-0408">Iron</keyword>
<evidence type="ECO:0000256" key="11">
    <source>
        <dbReference type="ARBA" id="ARBA00022741"/>
    </source>
</evidence>
<dbReference type="GO" id="GO:0005737">
    <property type="term" value="C:cytoplasm"/>
    <property type="evidence" value="ECO:0007669"/>
    <property type="project" value="UniProtKB-SubCell"/>
</dbReference>
<dbReference type="PROSITE" id="PS50005">
    <property type="entry name" value="TPR"/>
    <property type="match status" value="1"/>
</dbReference>
<dbReference type="GO" id="GO:0051539">
    <property type="term" value="F:4 iron, 4 sulfur cluster binding"/>
    <property type="evidence" value="ECO:0007669"/>
    <property type="project" value="UniProtKB-KW"/>
</dbReference>
<dbReference type="Gene3D" id="3.30.565.10">
    <property type="entry name" value="Histidine kinase-like ATPase, C-terminal domain"/>
    <property type="match status" value="1"/>
</dbReference>
<keyword evidence="21" id="KW-0812">Transmembrane</keyword>
<dbReference type="AlphaFoldDB" id="A0A972FWR5"/>
<dbReference type="Proteomes" id="UP000712080">
    <property type="component" value="Unassembled WGS sequence"/>
</dbReference>
<evidence type="ECO:0000256" key="3">
    <source>
        <dbReference type="ARBA" id="ARBA00004496"/>
    </source>
</evidence>
<dbReference type="SUPFAM" id="SSF48452">
    <property type="entry name" value="TPR-like"/>
    <property type="match status" value="1"/>
</dbReference>
<keyword evidence="21" id="KW-1133">Transmembrane helix</keyword>
<dbReference type="InterPro" id="IPR050482">
    <property type="entry name" value="Sensor_HK_TwoCompSys"/>
</dbReference>
<keyword evidence="8" id="KW-0597">Phosphoprotein</keyword>
<evidence type="ECO:0000256" key="10">
    <source>
        <dbReference type="ARBA" id="ARBA00022723"/>
    </source>
</evidence>
<evidence type="ECO:0000256" key="4">
    <source>
        <dbReference type="ARBA" id="ARBA00012438"/>
    </source>
</evidence>
<dbReference type="InterPro" id="IPR011990">
    <property type="entry name" value="TPR-like_helical_dom_sf"/>
</dbReference>
<evidence type="ECO:0000256" key="15">
    <source>
        <dbReference type="ARBA" id="ARBA00023012"/>
    </source>
</evidence>
<comment type="catalytic activity">
    <reaction evidence="1">
        <text>ATP + protein L-histidine = ADP + protein N-phospho-L-histidine.</text>
        <dbReference type="EC" id="2.7.13.3"/>
    </reaction>
</comment>
<dbReference type="EC" id="2.7.13.3" evidence="4"/>
<protein>
    <recommendedName>
        <fullName evidence="5">Oxygen sensor histidine kinase NreB</fullName>
        <ecNumber evidence="4">2.7.13.3</ecNumber>
    </recommendedName>
    <alternativeName>
        <fullName evidence="18">Nitrogen regulation protein B</fullName>
    </alternativeName>
</protein>
<keyword evidence="24" id="KW-1185">Reference proteome</keyword>
<comment type="subcellular location">
    <subcellularLocation>
        <location evidence="3">Cytoplasm</location>
    </subcellularLocation>
</comment>
<dbReference type="GO" id="GO:0016020">
    <property type="term" value="C:membrane"/>
    <property type="evidence" value="ECO:0007669"/>
    <property type="project" value="InterPro"/>
</dbReference>
<evidence type="ECO:0000256" key="7">
    <source>
        <dbReference type="ARBA" id="ARBA00022490"/>
    </source>
</evidence>
<keyword evidence="13" id="KW-0067">ATP-binding</keyword>
<keyword evidence="12 23" id="KW-0418">Kinase</keyword>
<dbReference type="InterPro" id="IPR005467">
    <property type="entry name" value="His_kinase_dom"/>
</dbReference>
<feature type="repeat" description="TPR" evidence="19">
    <location>
        <begin position="95"/>
        <end position="128"/>
    </location>
</feature>
<feature type="transmembrane region" description="Helical" evidence="21">
    <location>
        <begin position="278"/>
        <end position="298"/>
    </location>
</feature>